<dbReference type="InterPro" id="IPR000835">
    <property type="entry name" value="HTH_MarR-typ"/>
</dbReference>
<sequence length="153" mass="18158">MDKKYKKQVEELSRIWHSMIMEPGYKSVESQFSRIHGLSTVEIGVLRIISEKEDVIIKDIVDILKIPKSTLTSVINRLEKRRLIERTISSRDKRSYKLVLTREGILAQKEHVEFEKKFYAKIMECLDTWEEREELLKLIKKIVNNLKRKGISQ</sequence>
<accession>A0ABV4E126</accession>
<comment type="caution">
    <text evidence="5">The sequence shown here is derived from an EMBL/GenBank/DDBJ whole genome shotgun (WGS) entry which is preliminary data.</text>
</comment>
<keyword evidence="6" id="KW-1185">Reference proteome</keyword>
<dbReference type="PANTHER" id="PTHR42756">
    <property type="entry name" value="TRANSCRIPTIONAL REGULATOR, MARR"/>
    <property type="match status" value="1"/>
</dbReference>
<keyword evidence="2" id="KW-0238">DNA-binding</keyword>
<evidence type="ECO:0000256" key="1">
    <source>
        <dbReference type="ARBA" id="ARBA00023015"/>
    </source>
</evidence>
<dbReference type="Gene3D" id="1.10.10.10">
    <property type="entry name" value="Winged helix-like DNA-binding domain superfamily/Winged helix DNA-binding domain"/>
    <property type="match status" value="1"/>
</dbReference>
<protein>
    <submittedName>
        <fullName evidence="5">MarR family winged helix-turn-helix transcriptional regulator</fullName>
    </submittedName>
</protein>
<dbReference type="Pfam" id="PF12802">
    <property type="entry name" value="MarR_2"/>
    <property type="match status" value="1"/>
</dbReference>
<reference evidence="5 6" key="1">
    <citation type="submission" date="2024-08" db="EMBL/GenBank/DDBJ databases">
        <title>Clostridium lapicellarii sp. nov., and Clostridium renhuaiense sp. nov., two species isolated from the mud in a fermentation cellar used for producing sauce-flavour Chinese liquors.</title>
        <authorList>
            <person name="Yang F."/>
            <person name="Wang H."/>
            <person name="Chen L.Q."/>
            <person name="Zhou N."/>
            <person name="Lu J.J."/>
            <person name="Pu X.X."/>
            <person name="Wan B."/>
            <person name="Wang L."/>
            <person name="Liu S.J."/>
        </authorList>
    </citation>
    <scope>NUCLEOTIDE SEQUENCE [LARGE SCALE GENOMIC DNA]</scope>
    <source>
        <strain evidence="5 6">MT-113</strain>
    </source>
</reference>
<evidence type="ECO:0000256" key="2">
    <source>
        <dbReference type="ARBA" id="ARBA00023125"/>
    </source>
</evidence>
<evidence type="ECO:0000313" key="5">
    <source>
        <dbReference type="EMBL" id="MEY8764833.1"/>
    </source>
</evidence>
<gene>
    <name evidence="5" type="ORF">AB8S09_14520</name>
</gene>
<evidence type="ECO:0000259" key="4">
    <source>
        <dbReference type="PROSITE" id="PS50995"/>
    </source>
</evidence>
<dbReference type="Proteomes" id="UP001565220">
    <property type="component" value="Unassembled WGS sequence"/>
</dbReference>
<dbReference type="PROSITE" id="PS50995">
    <property type="entry name" value="HTH_MARR_2"/>
    <property type="match status" value="1"/>
</dbReference>
<evidence type="ECO:0000256" key="3">
    <source>
        <dbReference type="ARBA" id="ARBA00023163"/>
    </source>
</evidence>
<dbReference type="PRINTS" id="PR00598">
    <property type="entry name" value="HTHMARR"/>
</dbReference>
<dbReference type="InterPro" id="IPR036388">
    <property type="entry name" value="WH-like_DNA-bd_sf"/>
</dbReference>
<dbReference type="PANTHER" id="PTHR42756:SF1">
    <property type="entry name" value="TRANSCRIPTIONAL REPRESSOR OF EMRAB OPERON"/>
    <property type="match status" value="1"/>
</dbReference>
<organism evidence="5 6">
    <name type="scientific">Clostridium lapidicellarium</name>
    <dbReference type="NCBI Taxonomy" id="3240931"/>
    <lineage>
        <taxon>Bacteria</taxon>
        <taxon>Bacillati</taxon>
        <taxon>Bacillota</taxon>
        <taxon>Clostridia</taxon>
        <taxon>Eubacteriales</taxon>
        <taxon>Clostridiaceae</taxon>
        <taxon>Clostridium</taxon>
    </lineage>
</organism>
<dbReference type="SUPFAM" id="SSF46785">
    <property type="entry name" value="Winged helix' DNA-binding domain"/>
    <property type="match status" value="1"/>
</dbReference>
<dbReference type="RefSeq" id="WP_369869400.1">
    <property type="nucleotide sequence ID" value="NZ_JBGFFE010000030.1"/>
</dbReference>
<keyword evidence="3" id="KW-0804">Transcription</keyword>
<dbReference type="EMBL" id="JBGFFE010000030">
    <property type="protein sequence ID" value="MEY8764833.1"/>
    <property type="molecule type" value="Genomic_DNA"/>
</dbReference>
<dbReference type="InterPro" id="IPR036390">
    <property type="entry name" value="WH_DNA-bd_sf"/>
</dbReference>
<name>A0ABV4E126_9CLOT</name>
<proteinExistence type="predicted"/>
<feature type="domain" description="HTH marR-type" evidence="4">
    <location>
        <begin position="1"/>
        <end position="144"/>
    </location>
</feature>
<evidence type="ECO:0000313" key="6">
    <source>
        <dbReference type="Proteomes" id="UP001565220"/>
    </source>
</evidence>
<keyword evidence="1" id="KW-0805">Transcription regulation</keyword>
<dbReference type="SMART" id="SM00347">
    <property type="entry name" value="HTH_MARR"/>
    <property type="match status" value="1"/>
</dbReference>